<keyword evidence="2" id="KW-1185">Reference proteome</keyword>
<evidence type="ECO:0000313" key="2">
    <source>
        <dbReference type="Proteomes" id="UP001522868"/>
    </source>
</evidence>
<proteinExistence type="predicted"/>
<protein>
    <submittedName>
        <fullName evidence="1">Uncharacterized protein</fullName>
    </submittedName>
</protein>
<gene>
    <name evidence="1" type="ORF">M1O15_20870</name>
</gene>
<comment type="caution">
    <text evidence="1">The sequence shown here is derived from an EMBL/GenBank/DDBJ whole genome shotgun (WGS) entry which is preliminary data.</text>
</comment>
<dbReference type="RefSeq" id="WP_248635617.1">
    <property type="nucleotide sequence ID" value="NZ_JALPTH010000021.1"/>
</dbReference>
<dbReference type="Proteomes" id="UP001522868">
    <property type="component" value="Unassembled WGS sequence"/>
</dbReference>
<name>A0ABT0IEN9_9ACTN</name>
<organism evidence="1 2">
    <name type="scientific">Streptomyces lichenis</name>
    <dbReference type="NCBI Taxonomy" id="2306967"/>
    <lineage>
        <taxon>Bacteria</taxon>
        <taxon>Bacillati</taxon>
        <taxon>Actinomycetota</taxon>
        <taxon>Actinomycetes</taxon>
        <taxon>Kitasatosporales</taxon>
        <taxon>Streptomycetaceae</taxon>
        <taxon>Streptomyces</taxon>
    </lineage>
</organism>
<accession>A0ABT0IEN9</accession>
<evidence type="ECO:0000313" key="1">
    <source>
        <dbReference type="EMBL" id="MCK8679797.1"/>
    </source>
</evidence>
<reference evidence="1 2" key="1">
    <citation type="submission" date="2022-04" db="EMBL/GenBank/DDBJ databases">
        <title>Streptomyces sp. nov. LCR6-01 isolated from Lichen of Dirinaria sp.</title>
        <authorList>
            <person name="Kanchanasin P."/>
            <person name="Tanasupawat S."/>
            <person name="Phongsopitanun W."/>
        </authorList>
    </citation>
    <scope>NUCLEOTIDE SEQUENCE [LARGE SCALE GENOMIC DNA]</scope>
    <source>
        <strain evidence="1 2">LCR6-01</strain>
    </source>
</reference>
<sequence length="171" mass="18242">MTENSGEPGKEQVQARAEKIREVFARKQAESRGLEADLDLEASVRRALEARALPAVVPDEAIQAGLRAADPQILDDSGPNVWCELYGFLDLGYKIHLNPYAVAMVTSAASALEKVLGDAVEDFPELEAMFVPLLAAIYAEGSAIGTVSQINGSVVLIGVIPDPLPVPFPDD</sequence>
<dbReference type="EMBL" id="JALPTH010000021">
    <property type="protein sequence ID" value="MCK8679797.1"/>
    <property type="molecule type" value="Genomic_DNA"/>
</dbReference>